<sequence length="147" mass="17057">MGSISLKLMVAFFAELLLFKEIPLQRRRVLALEKWQEVEKTHLLTVQLVILHKQRSEKLSIWLKPAIAICMTQQLAPPLIDPSTIRFLQQRSKISTKLARAKSKVEYKRLILESISNLEEEEEKDYVSTSSDPLIQLDNDDLLNFQP</sequence>
<dbReference type="InParanoid" id="A0A6J0PL13"/>
<evidence type="ECO:0000313" key="3">
    <source>
        <dbReference type="RefSeq" id="XP_019706748.1"/>
    </source>
</evidence>
<feature type="signal peptide" evidence="1">
    <location>
        <begin position="1"/>
        <end position="19"/>
    </location>
</feature>
<accession>A0A6J0PL13</accession>
<evidence type="ECO:0000256" key="1">
    <source>
        <dbReference type="SAM" id="SignalP"/>
    </source>
</evidence>
<evidence type="ECO:0000313" key="2">
    <source>
        <dbReference type="Proteomes" id="UP000504607"/>
    </source>
</evidence>
<gene>
    <name evidence="3" type="primary">LOC109505980</name>
</gene>
<dbReference type="RefSeq" id="XP_019706748.1">
    <property type="nucleotide sequence ID" value="XM_019851189.2"/>
</dbReference>
<dbReference type="AlphaFoldDB" id="A0A6J0PL13"/>
<keyword evidence="2" id="KW-1185">Reference proteome</keyword>
<feature type="chain" id="PRO_5027070697" evidence="1">
    <location>
        <begin position="20"/>
        <end position="147"/>
    </location>
</feature>
<name>A0A6J0PL13_ELAGV</name>
<dbReference type="Proteomes" id="UP000504607">
    <property type="component" value="Chromosome 6"/>
</dbReference>
<reference evidence="3" key="1">
    <citation type="submission" date="2025-08" db="UniProtKB">
        <authorList>
            <consortium name="RefSeq"/>
        </authorList>
    </citation>
    <scope>IDENTIFICATION</scope>
</reference>
<organism evidence="2 3">
    <name type="scientific">Elaeis guineensis var. tenera</name>
    <name type="common">Oil palm</name>
    <dbReference type="NCBI Taxonomy" id="51953"/>
    <lineage>
        <taxon>Eukaryota</taxon>
        <taxon>Viridiplantae</taxon>
        <taxon>Streptophyta</taxon>
        <taxon>Embryophyta</taxon>
        <taxon>Tracheophyta</taxon>
        <taxon>Spermatophyta</taxon>
        <taxon>Magnoliopsida</taxon>
        <taxon>Liliopsida</taxon>
        <taxon>Arecaceae</taxon>
        <taxon>Arecoideae</taxon>
        <taxon>Cocoseae</taxon>
        <taxon>Elaeidinae</taxon>
        <taxon>Elaeis</taxon>
    </lineage>
</organism>
<protein>
    <submittedName>
        <fullName evidence="3">Uncharacterized protein LOC109505980 isoform X1</fullName>
    </submittedName>
</protein>
<keyword evidence="1" id="KW-0732">Signal</keyword>
<proteinExistence type="predicted"/>